<dbReference type="WBParaSite" id="PSU_v2.g19707.t1">
    <property type="protein sequence ID" value="PSU_v2.g19707.t1"/>
    <property type="gene ID" value="PSU_v2.g19707"/>
</dbReference>
<dbReference type="SUPFAM" id="SSF55797">
    <property type="entry name" value="PR-1-like"/>
    <property type="match status" value="1"/>
</dbReference>
<organism evidence="2 3">
    <name type="scientific">Panagrolaimus superbus</name>
    <dbReference type="NCBI Taxonomy" id="310955"/>
    <lineage>
        <taxon>Eukaryota</taxon>
        <taxon>Metazoa</taxon>
        <taxon>Ecdysozoa</taxon>
        <taxon>Nematoda</taxon>
        <taxon>Chromadorea</taxon>
        <taxon>Rhabditida</taxon>
        <taxon>Tylenchina</taxon>
        <taxon>Panagrolaimomorpha</taxon>
        <taxon>Panagrolaimoidea</taxon>
        <taxon>Panagrolaimidae</taxon>
        <taxon>Panagrolaimus</taxon>
    </lineage>
</organism>
<dbReference type="InterPro" id="IPR035940">
    <property type="entry name" value="CAP_sf"/>
</dbReference>
<dbReference type="Proteomes" id="UP000887577">
    <property type="component" value="Unplaced"/>
</dbReference>
<name>A0A914YJL0_9BILA</name>
<protein>
    <submittedName>
        <fullName evidence="3">SCP domain-containing protein</fullName>
    </submittedName>
</protein>
<reference evidence="3" key="1">
    <citation type="submission" date="2022-11" db="UniProtKB">
        <authorList>
            <consortium name="WormBaseParasite"/>
        </authorList>
    </citation>
    <scope>IDENTIFICATION</scope>
</reference>
<sequence>MRRRKTVVIEKVQRRTPQGRLLSETKTRTVHFDNIAMDEIDFRPSTTPIPLSQQPCLPASVSPRRKYAPSETESATEIVEFRRFGDRTDYYDNWDTAVVREARLIRSNSIRSNLSLPTNLLTLLYDHINDIRIRNGVPKFEKDHFLVKEAKDHATQIALEGKLRPKKYTSSNIWIGKRDFEPHEIVREWNIEMKDWPRHNFECSRLKKIGISQMQKLNNSHVVIVALYS</sequence>
<accession>A0A914YJL0</accession>
<keyword evidence="2" id="KW-1185">Reference proteome</keyword>
<dbReference type="AlphaFoldDB" id="A0A914YJL0"/>
<proteinExistence type="predicted"/>
<evidence type="ECO:0000256" key="1">
    <source>
        <dbReference type="SAM" id="MobiDB-lite"/>
    </source>
</evidence>
<dbReference type="Gene3D" id="3.40.33.10">
    <property type="entry name" value="CAP"/>
    <property type="match status" value="1"/>
</dbReference>
<evidence type="ECO:0000313" key="3">
    <source>
        <dbReference type="WBParaSite" id="PSU_v2.g19707.t1"/>
    </source>
</evidence>
<evidence type="ECO:0000313" key="2">
    <source>
        <dbReference type="Proteomes" id="UP000887577"/>
    </source>
</evidence>
<feature type="region of interest" description="Disordered" evidence="1">
    <location>
        <begin position="48"/>
        <end position="69"/>
    </location>
</feature>